<reference evidence="1 2" key="1">
    <citation type="submission" date="2019-11" db="EMBL/GenBank/DDBJ databases">
        <title>Genome sequences of 17 halophilic strains isolated from different environments.</title>
        <authorList>
            <person name="Furrow R.E."/>
        </authorList>
    </citation>
    <scope>NUCLEOTIDE SEQUENCE [LARGE SCALE GENOMIC DNA]</scope>
    <source>
        <strain evidence="1 2">22514_16_FS</strain>
    </source>
</reference>
<dbReference type="EMBL" id="WMEQ01000008">
    <property type="protein sequence ID" value="MYL34258.1"/>
    <property type="molecule type" value="Genomic_DNA"/>
</dbReference>
<sequence>MRKALAWGTVAFAFVFVVGLVLSPRFMSSGVDALTGYTVFEDGNAPAVNISGDELEFHLAEEQTKQSDVAEDRILTFDVYEGQREAGTFTLTKRTLSNDDVVYFTKWENGQDIATSMDITYQFENTDKLTLNPTPVDSIQHKHDPTVGVDSTTLPVGLLQAGKSGSAWLGRSYQSTSLSETYEDGSKSVLREIGDEVNPYMVEDGNLVQNLSSGRSDIAESWMLWSDEDLFQDEDVLKNWEAYTAEHYMSTQKWLTPAGSYKKLAYSIEPGTELGYGRSIGGLPNKSALERYKETGERFFESMTLNSVAMIEAYRAEKDTKLWKTEYTSTWVMDDYGIHAPYTDTRHNEKLSLFLMKAADTFDVPSLKEQTLVYADHLLKQAEEGNTISYGGDAFLVADYDGPGKTKTPHASLNHALGEAYYLLQAYQQSGKESYLELAHSIRLAIEEIGMDWVREEGEHRKDVWYMVKADHSFAGNDYQLLTLIDLYKNQQAWSKTKYGTSDMFAKLIDSKAAYLERADVDVAQAVSEYESIAQ</sequence>
<comment type="caution">
    <text evidence="1">The sequence shown here is derived from an EMBL/GenBank/DDBJ whole genome shotgun (WGS) entry which is preliminary data.</text>
</comment>
<proteinExistence type="predicted"/>
<evidence type="ECO:0000313" key="2">
    <source>
        <dbReference type="Proteomes" id="UP000468638"/>
    </source>
</evidence>
<protein>
    <recommendedName>
        <fullName evidence="3">D-glucuronyl C5-epimerase C-terminal domain-containing protein</fullName>
    </recommendedName>
</protein>
<dbReference type="RefSeq" id="WP_160848560.1">
    <property type="nucleotide sequence ID" value="NZ_WMEQ01000008.1"/>
</dbReference>
<organism evidence="1 2">
    <name type="scientific">Pontibacillus yanchengensis</name>
    <dbReference type="NCBI Taxonomy" id="462910"/>
    <lineage>
        <taxon>Bacteria</taxon>
        <taxon>Bacillati</taxon>
        <taxon>Bacillota</taxon>
        <taxon>Bacilli</taxon>
        <taxon>Bacillales</taxon>
        <taxon>Bacillaceae</taxon>
        <taxon>Pontibacillus</taxon>
    </lineage>
</organism>
<dbReference type="OrthoDB" id="1736525at2"/>
<dbReference type="AlphaFoldDB" id="A0A6I4ZVS0"/>
<accession>A0A6I4ZVS0</accession>
<dbReference type="Proteomes" id="UP000468638">
    <property type="component" value="Unassembled WGS sequence"/>
</dbReference>
<name>A0A6I4ZVS0_9BACI</name>
<evidence type="ECO:0000313" key="1">
    <source>
        <dbReference type="EMBL" id="MYL34258.1"/>
    </source>
</evidence>
<gene>
    <name evidence="1" type="ORF">GLW05_11680</name>
</gene>
<evidence type="ECO:0008006" key="3">
    <source>
        <dbReference type="Google" id="ProtNLM"/>
    </source>
</evidence>